<dbReference type="PIRSF" id="PIRSF029218">
    <property type="entry name" value="ParE"/>
    <property type="match status" value="1"/>
</dbReference>
<evidence type="ECO:0000256" key="2">
    <source>
        <dbReference type="ARBA" id="ARBA00022649"/>
    </source>
</evidence>
<dbReference type="RefSeq" id="WP_090730579.1">
    <property type="nucleotide sequence ID" value="NZ_FOOU01000019.1"/>
</dbReference>
<dbReference type="Gene3D" id="3.30.2310.20">
    <property type="entry name" value="RelE-like"/>
    <property type="match status" value="1"/>
</dbReference>
<organism evidence="4 5">
    <name type="scientific">Neptunomonas qingdaonensis</name>
    <dbReference type="NCBI Taxonomy" id="1045558"/>
    <lineage>
        <taxon>Bacteria</taxon>
        <taxon>Pseudomonadati</taxon>
        <taxon>Pseudomonadota</taxon>
        <taxon>Gammaproteobacteria</taxon>
        <taxon>Oceanospirillales</taxon>
        <taxon>Oceanospirillaceae</taxon>
        <taxon>Neptunomonas</taxon>
    </lineage>
</organism>
<reference evidence="5" key="1">
    <citation type="submission" date="2016-10" db="EMBL/GenBank/DDBJ databases">
        <authorList>
            <person name="Varghese N."/>
            <person name="Submissions S."/>
        </authorList>
    </citation>
    <scope>NUCLEOTIDE SEQUENCE [LARGE SCALE GENOMIC DNA]</scope>
    <source>
        <strain evidence="5">CGMCC 1.10971</strain>
    </source>
</reference>
<evidence type="ECO:0000313" key="5">
    <source>
        <dbReference type="Proteomes" id="UP000198623"/>
    </source>
</evidence>
<dbReference type="Proteomes" id="UP000198623">
    <property type="component" value="Unassembled WGS sequence"/>
</dbReference>
<dbReference type="InterPro" id="IPR051803">
    <property type="entry name" value="TA_system_RelE-like_toxin"/>
</dbReference>
<dbReference type="InterPro" id="IPR007712">
    <property type="entry name" value="RelE/ParE_toxin"/>
</dbReference>
<evidence type="ECO:0000256" key="3">
    <source>
        <dbReference type="PIRNR" id="PIRNR029218"/>
    </source>
</evidence>
<dbReference type="STRING" id="1045558.SAMN05216175_11952"/>
<gene>
    <name evidence="4" type="ORF">SAMN05216175_11952</name>
</gene>
<keyword evidence="5" id="KW-1185">Reference proteome</keyword>
<sequence length="100" mass="11733">MGTFTLTNKAKADLKSIATCTQRKWGKSQRGIYLKQFDEAFHLISDTPEVGIKCDFIKLGYRKFPNISHLIFYRILDNSKIEVIRILHKRMDVEINFRNP</sequence>
<dbReference type="InterPro" id="IPR028344">
    <property type="entry name" value="ParE1/4"/>
</dbReference>
<dbReference type="Pfam" id="PF05016">
    <property type="entry name" value="ParE_toxin"/>
    <property type="match status" value="1"/>
</dbReference>
<evidence type="ECO:0000313" key="4">
    <source>
        <dbReference type="EMBL" id="SFG92632.1"/>
    </source>
</evidence>
<proteinExistence type="inferred from homology"/>
<dbReference type="InterPro" id="IPR035093">
    <property type="entry name" value="RelE/ParE_toxin_dom_sf"/>
</dbReference>
<accession>A0A1I2VU20</accession>
<keyword evidence="2" id="KW-1277">Toxin-antitoxin system</keyword>
<name>A0A1I2VU20_9GAMM</name>
<dbReference type="AlphaFoldDB" id="A0A1I2VU20"/>
<dbReference type="OrthoDB" id="516834at2"/>
<evidence type="ECO:0000256" key="1">
    <source>
        <dbReference type="ARBA" id="ARBA00006226"/>
    </source>
</evidence>
<protein>
    <recommendedName>
        <fullName evidence="3">Toxin</fullName>
    </recommendedName>
</protein>
<dbReference type="PANTHER" id="PTHR33755">
    <property type="entry name" value="TOXIN PARE1-RELATED"/>
    <property type="match status" value="1"/>
</dbReference>
<dbReference type="PANTHER" id="PTHR33755:SF9">
    <property type="entry name" value="TOXIN PARE1"/>
    <property type="match status" value="1"/>
</dbReference>
<comment type="similarity">
    <text evidence="1 3">Belongs to the RelE toxin family.</text>
</comment>
<dbReference type="EMBL" id="FOOU01000019">
    <property type="protein sequence ID" value="SFG92632.1"/>
    <property type="molecule type" value="Genomic_DNA"/>
</dbReference>